<dbReference type="Proteomes" id="UP000595917">
    <property type="component" value="Chromosome"/>
</dbReference>
<evidence type="ECO:0000313" key="1">
    <source>
        <dbReference type="EMBL" id="QQO09639.1"/>
    </source>
</evidence>
<organism evidence="1 2">
    <name type="scientific">Breznakiella homolactica</name>
    <dbReference type="NCBI Taxonomy" id="2798577"/>
    <lineage>
        <taxon>Bacteria</taxon>
        <taxon>Pseudomonadati</taxon>
        <taxon>Spirochaetota</taxon>
        <taxon>Spirochaetia</taxon>
        <taxon>Spirochaetales</taxon>
        <taxon>Breznakiellaceae</taxon>
        <taxon>Breznakiella</taxon>
    </lineage>
</organism>
<reference evidence="1" key="1">
    <citation type="submission" date="2021-01" db="EMBL/GenBank/DDBJ databases">
        <title>Description of Breznakiella homolactica.</title>
        <authorList>
            <person name="Song Y."/>
            <person name="Brune A."/>
        </authorList>
    </citation>
    <scope>NUCLEOTIDE SEQUENCE</scope>
    <source>
        <strain evidence="1">RmG30</strain>
    </source>
</reference>
<protein>
    <recommendedName>
        <fullName evidence="3">DUF5050 domain-containing protein</fullName>
    </recommendedName>
</protein>
<dbReference type="EMBL" id="CP067089">
    <property type="protein sequence ID" value="QQO09639.1"/>
    <property type="molecule type" value="Genomic_DNA"/>
</dbReference>
<name>A0A7T7XNJ6_9SPIR</name>
<gene>
    <name evidence="1" type="ORF">JFL75_01595</name>
</gene>
<dbReference type="RefSeq" id="WP_215626942.1">
    <property type="nucleotide sequence ID" value="NZ_CP067089.2"/>
</dbReference>
<dbReference type="SUPFAM" id="SSF101898">
    <property type="entry name" value="NHL repeat"/>
    <property type="match status" value="1"/>
</dbReference>
<evidence type="ECO:0000313" key="2">
    <source>
        <dbReference type="Proteomes" id="UP000595917"/>
    </source>
</evidence>
<proteinExistence type="predicted"/>
<accession>A0A7T7XNJ6</accession>
<sequence length="411" mass="44562">MKGRISILIPLIVLCCLIGCDNPSSGSSEAKKLSLIDITGAKALMVAPGSAASRSSSGNQFLKILSDGTITQVNMVDESGSSTSTAVPSEIHDVTDEYMIIIIENNPYLVSKTTGSAYDLSPVGSPQILRANMGYNGEVRKSFYSDKNGNIYYLSAGIVKKINISNPNSITASNYTPDIYNITSADEFCVDSDGNVLFSHSNGTGNTITRFKTTTNSIKNLNEPRTRLSFTGYDGNIYFQPDSSTTALQKLELDVNNNLTYTDYGTIFVGDSQSGIGSQGVRWLYFDDMIITIGKEGGKVVYKTGGVPRIISVDLSTAKYVSASNAYYYVATENGRIIKINPNDDAVSELLGANNYDIFKMTVTNDDEVIFNALRYSDSKKLLIKINSDGTIEQKNVIDVGTEITVLEKVN</sequence>
<dbReference type="AlphaFoldDB" id="A0A7T7XNJ6"/>
<dbReference type="KEGG" id="bhc:JFL75_01595"/>
<evidence type="ECO:0008006" key="3">
    <source>
        <dbReference type="Google" id="ProtNLM"/>
    </source>
</evidence>
<keyword evidence="2" id="KW-1185">Reference proteome</keyword>